<dbReference type="PANTHER" id="PTHR10302:SF18">
    <property type="entry name" value="PROTEIN OSB1, MITOCHONDRIAL"/>
    <property type="match status" value="1"/>
</dbReference>
<accession>A0A200QU85</accession>
<organism evidence="4 5">
    <name type="scientific">Macleaya cordata</name>
    <name type="common">Five-seeded plume-poppy</name>
    <name type="synonym">Bocconia cordata</name>
    <dbReference type="NCBI Taxonomy" id="56857"/>
    <lineage>
        <taxon>Eukaryota</taxon>
        <taxon>Viridiplantae</taxon>
        <taxon>Streptophyta</taxon>
        <taxon>Embryophyta</taxon>
        <taxon>Tracheophyta</taxon>
        <taxon>Spermatophyta</taxon>
        <taxon>Magnoliopsida</taxon>
        <taxon>Ranunculales</taxon>
        <taxon>Papaveraceae</taxon>
        <taxon>Papaveroideae</taxon>
        <taxon>Macleaya</taxon>
    </lineage>
</organism>
<dbReference type="Proteomes" id="UP000195402">
    <property type="component" value="Unassembled WGS sequence"/>
</dbReference>
<dbReference type="InterPro" id="IPR011344">
    <property type="entry name" value="ssDNA-bd"/>
</dbReference>
<dbReference type="Gene3D" id="2.40.50.140">
    <property type="entry name" value="Nucleic acid-binding proteins"/>
    <property type="match status" value="1"/>
</dbReference>
<evidence type="ECO:0000256" key="3">
    <source>
        <dbReference type="SAM" id="MobiDB-lite"/>
    </source>
</evidence>
<dbReference type="OrthoDB" id="1078367at2759"/>
<dbReference type="GO" id="GO:0042645">
    <property type="term" value="C:mitochondrial nucleoid"/>
    <property type="evidence" value="ECO:0007669"/>
    <property type="project" value="TreeGrafter"/>
</dbReference>
<dbReference type="EMBL" id="MVGT01001064">
    <property type="protein sequence ID" value="OVA14005.1"/>
    <property type="molecule type" value="Genomic_DNA"/>
</dbReference>
<sequence length="295" mass="34138">MKTLTLFQQKRKPWRSCLVDQLCSGTSLQNFLGFSSSSAASHGFSSFFSGQSNNEGSFVYQHKLLSQRPTTIKLQKRLQNSISFIGSVVFPLKTVNTSSRFGVHTMLQVRSSKDSDRTFLILLKMWDKMAEISLKHLKQKDYIFVSGQLGSYKKVDSCGNERTFFEVTVEELNYVAHNLKNQTSKSEKSEDSESKEGVIATASSSDVEKKADNLYLWHVFFANPFEWWDNRQRKTNPRQSDFRHKDTGEVLWLDPRDPPWIRRQLQLHDSRVAEQGLRGLINYPRSRVSVWTYED</sequence>
<dbReference type="InterPro" id="IPR000424">
    <property type="entry name" value="Primosome_PriB/ssb"/>
</dbReference>
<proteinExistence type="predicted"/>
<evidence type="ECO:0000256" key="1">
    <source>
        <dbReference type="ARBA" id="ARBA00023125"/>
    </source>
</evidence>
<evidence type="ECO:0000313" key="4">
    <source>
        <dbReference type="EMBL" id="OVA14005.1"/>
    </source>
</evidence>
<dbReference type="FunCoup" id="A0A200QU85">
    <property type="interactions" value="320"/>
</dbReference>
<comment type="caution">
    <text evidence="4">The sequence shown here is derived from an EMBL/GenBank/DDBJ whole genome shotgun (WGS) entry which is preliminary data.</text>
</comment>
<dbReference type="GO" id="GO:0003697">
    <property type="term" value="F:single-stranded DNA binding"/>
    <property type="evidence" value="ECO:0007669"/>
    <property type="project" value="InterPro"/>
</dbReference>
<dbReference type="PROSITE" id="PS50935">
    <property type="entry name" value="SSB"/>
    <property type="match status" value="1"/>
</dbReference>
<feature type="compositionally biased region" description="Basic and acidic residues" evidence="3">
    <location>
        <begin position="185"/>
        <end position="196"/>
    </location>
</feature>
<keyword evidence="5" id="KW-1185">Reference proteome</keyword>
<feature type="region of interest" description="Disordered" evidence="3">
    <location>
        <begin position="181"/>
        <end position="202"/>
    </location>
</feature>
<dbReference type="GO" id="GO:0006264">
    <property type="term" value="P:mitochondrial DNA replication"/>
    <property type="evidence" value="ECO:0007669"/>
    <property type="project" value="TreeGrafter"/>
</dbReference>
<dbReference type="STRING" id="56857.A0A200QU85"/>
<name>A0A200QU85_MACCD</name>
<dbReference type="InterPro" id="IPR012340">
    <property type="entry name" value="NA-bd_OB-fold"/>
</dbReference>
<gene>
    <name evidence="4" type="ORF">BVC80_1787g79</name>
</gene>
<protein>
    <submittedName>
        <fullName evidence="4">Primosome PriB/single-strand DNA-binding</fullName>
    </submittedName>
</protein>
<reference evidence="4 5" key="1">
    <citation type="journal article" date="2017" name="Mol. Plant">
        <title>The Genome of Medicinal Plant Macleaya cordata Provides New Insights into Benzylisoquinoline Alkaloids Metabolism.</title>
        <authorList>
            <person name="Liu X."/>
            <person name="Liu Y."/>
            <person name="Huang P."/>
            <person name="Ma Y."/>
            <person name="Qing Z."/>
            <person name="Tang Q."/>
            <person name="Cao H."/>
            <person name="Cheng P."/>
            <person name="Zheng Y."/>
            <person name="Yuan Z."/>
            <person name="Zhou Y."/>
            <person name="Liu J."/>
            <person name="Tang Z."/>
            <person name="Zhuo Y."/>
            <person name="Zhang Y."/>
            <person name="Yu L."/>
            <person name="Huang J."/>
            <person name="Yang P."/>
            <person name="Peng Q."/>
            <person name="Zhang J."/>
            <person name="Jiang W."/>
            <person name="Zhang Z."/>
            <person name="Lin K."/>
            <person name="Ro D.K."/>
            <person name="Chen X."/>
            <person name="Xiong X."/>
            <person name="Shang Y."/>
            <person name="Huang S."/>
            <person name="Zeng J."/>
        </authorList>
    </citation>
    <scope>NUCLEOTIDE SEQUENCE [LARGE SCALE GENOMIC DNA]</scope>
    <source>
        <strain evidence="5">cv. BLH2017</strain>
        <tissue evidence="4">Root</tissue>
    </source>
</reference>
<evidence type="ECO:0000313" key="5">
    <source>
        <dbReference type="Proteomes" id="UP000195402"/>
    </source>
</evidence>
<dbReference type="SUPFAM" id="SSF50249">
    <property type="entry name" value="Nucleic acid-binding proteins"/>
    <property type="match status" value="1"/>
</dbReference>
<keyword evidence="1 2" id="KW-0238">DNA-binding</keyword>
<dbReference type="InParanoid" id="A0A200QU85"/>
<dbReference type="AlphaFoldDB" id="A0A200QU85"/>
<evidence type="ECO:0000256" key="2">
    <source>
        <dbReference type="PROSITE-ProRule" id="PRU00252"/>
    </source>
</evidence>
<dbReference type="OMA" id="NPDEWWD"/>
<dbReference type="PANTHER" id="PTHR10302">
    <property type="entry name" value="SINGLE-STRANDED DNA-BINDING PROTEIN"/>
    <property type="match status" value="1"/>
</dbReference>